<accession>F6EPG7</accession>
<dbReference type="eggNOG" id="COG0759">
    <property type="taxonomic scope" value="Bacteria"/>
</dbReference>
<evidence type="ECO:0000313" key="2">
    <source>
        <dbReference type="Proteomes" id="UP000009235"/>
    </source>
</evidence>
<sequence>MLRLLKCGPWHPGGWDPVPERKNNDDPCVSCAAEASDEVKRSA</sequence>
<dbReference type="HOGENOM" id="CLU_3228751_0_0_11"/>
<dbReference type="KEGG" id="asd:AS9A_4584"/>
<proteinExistence type="predicted"/>
<dbReference type="STRING" id="443218.AS9A_4584"/>
<name>F6EPG7_HOYSD</name>
<evidence type="ECO:0000313" key="1">
    <source>
        <dbReference type="EMBL" id="AEF43016.1"/>
    </source>
</evidence>
<reference evidence="1 2" key="1">
    <citation type="journal article" date="2011" name="J. Bacteriol.">
        <title>Complete genome sequence of Amycolicicoccus subflavus DQS3-9A1T, an actinomycete isolated from crude oil-polluted soil.</title>
        <authorList>
            <person name="Cai M."/>
            <person name="Chen W.M."/>
            <person name="Nie Y."/>
            <person name="Chi C.Q."/>
            <person name="Wang Y.N."/>
            <person name="Tang Y.Q."/>
            <person name="Li G.Y."/>
            <person name="Wu X.L."/>
        </authorList>
    </citation>
    <scope>NUCLEOTIDE SEQUENCE [LARGE SCALE GENOMIC DNA]</scope>
    <source>
        <strain evidence="2">DSM 45089 / DQS3-9A1</strain>
    </source>
</reference>
<dbReference type="Proteomes" id="UP000009235">
    <property type="component" value="Chromosome"/>
</dbReference>
<dbReference type="EMBL" id="CP002786">
    <property type="protein sequence ID" value="AEF43016.1"/>
    <property type="molecule type" value="Genomic_DNA"/>
</dbReference>
<protein>
    <submittedName>
        <fullName evidence="1">Uncharacterized protein</fullName>
    </submittedName>
</protein>
<dbReference type="AlphaFoldDB" id="F6EPG7"/>
<keyword evidence="2" id="KW-1185">Reference proteome</keyword>
<gene>
    <name evidence="1" type="ordered locus">AS9A_4584</name>
</gene>
<organism evidence="1 2">
    <name type="scientific">Hoyosella subflava (strain DSM 45089 / JCM 17490 / NBRC 109087 / DQS3-9A1)</name>
    <name type="common">Amycolicicoccus subflavus</name>
    <dbReference type="NCBI Taxonomy" id="443218"/>
    <lineage>
        <taxon>Bacteria</taxon>
        <taxon>Bacillati</taxon>
        <taxon>Actinomycetota</taxon>
        <taxon>Actinomycetes</taxon>
        <taxon>Mycobacteriales</taxon>
        <taxon>Hoyosellaceae</taxon>
        <taxon>Hoyosella</taxon>
    </lineage>
</organism>